<dbReference type="OrthoDB" id="2731at2157"/>
<keyword evidence="3" id="KW-1185">Reference proteome</keyword>
<evidence type="ECO:0008006" key="4">
    <source>
        <dbReference type="Google" id="ProtNLM"/>
    </source>
</evidence>
<dbReference type="Pfam" id="PF11376">
    <property type="entry name" value="DUF3179"/>
    <property type="match status" value="1"/>
</dbReference>
<dbReference type="EMBL" id="FOYN01000004">
    <property type="protein sequence ID" value="SFR55428.1"/>
    <property type="molecule type" value="Genomic_DNA"/>
</dbReference>
<reference evidence="3" key="1">
    <citation type="submission" date="2016-10" db="EMBL/GenBank/DDBJ databases">
        <authorList>
            <person name="Varghese N."/>
            <person name="Submissions S."/>
        </authorList>
    </citation>
    <scope>NUCLEOTIDE SEQUENCE [LARGE SCALE GENOMIC DNA]</scope>
    <source>
        <strain evidence="3">RD 26</strain>
    </source>
</reference>
<evidence type="ECO:0000256" key="1">
    <source>
        <dbReference type="SAM" id="MobiDB-lite"/>
    </source>
</evidence>
<feature type="region of interest" description="Disordered" evidence="1">
    <location>
        <begin position="150"/>
        <end position="175"/>
    </location>
</feature>
<dbReference type="Proteomes" id="UP000198932">
    <property type="component" value="Unassembled WGS sequence"/>
</dbReference>
<proteinExistence type="predicted"/>
<evidence type="ECO:0000313" key="2">
    <source>
        <dbReference type="EMBL" id="SFR55428.1"/>
    </source>
</evidence>
<dbReference type="RefSeq" id="WP_092923420.1">
    <property type="nucleotide sequence ID" value="NZ_FOYN01000004.1"/>
</dbReference>
<accession>A0A1I6HLZ9</accession>
<gene>
    <name evidence="2" type="ORF">SAMN04487937_2735</name>
</gene>
<evidence type="ECO:0000313" key="3">
    <source>
        <dbReference type="Proteomes" id="UP000198932"/>
    </source>
</evidence>
<sequence>MNVRRVLPRDAIPSVDEPRFSGAYDGDANDAVIAVTDADPPRAYPVRYLQFHEIVNDALDGASGSIPIAVTWCPLCGSAVLYDRSHAGRTLEFGVSGKLADDDLVMYDRETGSEWKQSTGECIDGAFEGDSLSVRPAAMLSAREFRESYPDGVVLDPPGGESEAASDDNEPAPIDYAESPYEAYAAGEGFGLAAHRGAADTREWDGPADLDPKTVVVGVEFDEDAVGFAFSRVRAAGGVARTTVGHRDVVAFATDDGIHAYADPGHEFEMTDAGVVSDGTTWNPHTGAATDGRRLDWVPARRLYAFTWLDDHGPDAFHRPDSLD</sequence>
<protein>
    <recommendedName>
        <fullName evidence="4">DUF3179 domain-containing protein</fullName>
    </recommendedName>
</protein>
<dbReference type="AlphaFoldDB" id="A0A1I6HLZ9"/>
<dbReference type="InterPro" id="IPR021516">
    <property type="entry name" value="DUF3179"/>
</dbReference>
<organism evidence="2 3">
    <name type="scientific">Halorubrum sodomense</name>
    <dbReference type="NCBI Taxonomy" id="35743"/>
    <lineage>
        <taxon>Archaea</taxon>
        <taxon>Methanobacteriati</taxon>
        <taxon>Methanobacteriota</taxon>
        <taxon>Stenosarchaea group</taxon>
        <taxon>Halobacteria</taxon>
        <taxon>Halobacteriales</taxon>
        <taxon>Haloferacaceae</taxon>
        <taxon>Halorubrum</taxon>
    </lineage>
</organism>
<dbReference type="STRING" id="35743.SAMN04487937_2735"/>
<name>A0A1I6HLZ9_HALSD</name>